<feature type="transmembrane region" description="Helical" evidence="1">
    <location>
        <begin position="51"/>
        <end position="71"/>
    </location>
</feature>
<comment type="caution">
    <text evidence="2">The sequence shown here is derived from an EMBL/GenBank/DDBJ whole genome shotgun (WGS) entry which is preliminary data.</text>
</comment>
<gene>
    <name evidence="2" type="ORF">PFISCL1PPCAC_17112</name>
</gene>
<feature type="transmembrane region" description="Helical" evidence="1">
    <location>
        <begin position="21"/>
        <end position="39"/>
    </location>
</feature>
<name>A0AAV5W623_9BILA</name>
<keyword evidence="1" id="KW-0812">Transmembrane</keyword>
<dbReference type="EMBL" id="BTSY01000004">
    <property type="protein sequence ID" value="GMT25815.1"/>
    <property type="molecule type" value="Genomic_DNA"/>
</dbReference>
<keyword evidence="1" id="KW-0472">Membrane</keyword>
<evidence type="ECO:0008006" key="4">
    <source>
        <dbReference type="Google" id="ProtNLM"/>
    </source>
</evidence>
<reference evidence="2" key="1">
    <citation type="submission" date="2023-10" db="EMBL/GenBank/DDBJ databases">
        <title>Genome assembly of Pristionchus species.</title>
        <authorList>
            <person name="Yoshida K."/>
            <person name="Sommer R.J."/>
        </authorList>
    </citation>
    <scope>NUCLEOTIDE SEQUENCE</scope>
    <source>
        <strain evidence="2">RS5133</strain>
    </source>
</reference>
<organism evidence="2 3">
    <name type="scientific">Pristionchus fissidentatus</name>
    <dbReference type="NCBI Taxonomy" id="1538716"/>
    <lineage>
        <taxon>Eukaryota</taxon>
        <taxon>Metazoa</taxon>
        <taxon>Ecdysozoa</taxon>
        <taxon>Nematoda</taxon>
        <taxon>Chromadorea</taxon>
        <taxon>Rhabditida</taxon>
        <taxon>Rhabditina</taxon>
        <taxon>Diplogasteromorpha</taxon>
        <taxon>Diplogasteroidea</taxon>
        <taxon>Neodiplogasteridae</taxon>
        <taxon>Pristionchus</taxon>
    </lineage>
</organism>
<accession>A0AAV5W623</accession>
<keyword evidence="3" id="KW-1185">Reference proteome</keyword>
<feature type="non-terminal residue" evidence="2">
    <location>
        <position position="1"/>
    </location>
</feature>
<evidence type="ECO:0000256" key="1">
    <source>
        <dbReference type="SAM" id="Phobius"/>
    </source>
</evidence>
<dbReference type="PANTHER" id="PTHR34851:SF5">
    <property type="entry name" value="MARVEL DOMAIN-CONTAINING PROTEIN"/>
    <property type="match status" value="1"/>
</dbReference>
<evidence type="ECO:0000313" key="2">
    <source>
        <dbReference type="EMBL" id="GMT25815.1"/>
    </source>
</evidence>
<evidence type="ECO:0000313" key="3">
    <source>
        <dbReference type="Proteomes" id="UP001432322"/>
    </source>
</evidence>
<dbReference type="Proteomes" id="UP001432322">
    <property type="component" value="Unassembled WGS sequence"/>
</dbReference>
<sequence length="183" mass="20652">ASIMFGYCFCGCMRSSTGSKILAVIFIIGAIFWIGAASYSRNGYKDYETRIIFGVSGLIVLLASALVFPAIYRRCSGLMIPMLIILGINVLVFVVCFALAVYTIFVKRDTTIYGDITNALIAQARMIGIFIDKDLYKNLPYFLSAIYTFGLFISFWVYSVFYDCYKCILCKLNKKIINKNYCN</sequence>
<keyword evidence="1" id="KW-1133">Transmembrane helix</keyword>
<feature type="transmembrane region" description="Helical" evidence="1">
    <location>
        <begin position="83"/>
        <end position="105"/>
    </location>
</feature>
<dbReference type="AlphaFoldDB" id="A0AAV5W623"/>
<dbReference type="PANTHER" id="PTHR34851">
    <property type="entry name" value="PROTEIN CBG05235-RELATED"/>
    <property type="match status" value="1"/>
</dbReference>
<proteinExistence type="predicted"/>
<feature type="non-terminal residue" evidence="2">
    <location>
        <position position="183"/>
    </location>
</feature>
<protein>
    <recommendedName>
        <fullName evidence="4">G protein-coupled receptor</fullName>
    </recommendedName>
</protein>
<feature type="transmembrane region" description="Helical" evidence="1">
    <location>
        <begin position="141"/>
        <end position="165"/>
    </location>
</feature>